<evidence type="ECO:0000256" key="1">
    <source>
        <dbReference type="SAM" id="MobiDB-lite"/>
    </source>
</evidence>
<feature type="compositionally biased region" description="Low complexity" evidence="1">
    <location>
        <begin position="26"/>
        <end position="36"/>
    </location>
</feature>
<accession>A0AA88PGV0</accession>
<evidence type="ECO:0000313" key="2">
    <source>
        <dbReference type="EMBL" id="KAK2881451.1"/>
    </source>
</evidence>
<feature type="region of interest" description="Disordered" evidence="1">
    <location>
        <begin position="22"/>
        <end position="86"/>
    </location>
</feature>
<gene>
    <name evidence="2" type="ORF">Q8A67_018719</name>
</gene>
<name>A0AA88PGV0_9TELE</name>
<evidence type="ECO:0000313" key="3">
    <source>
        <dbReference type="Proteomes" id="UP001187343"/>
    </source>
</evidence>
<reference evidence="2" key="1">
    <citation type="submission" date="2023-08" db="EMBL/GenBank/DDBJ databases">
        <title>Chromosome-level Genome Assembly of mud carp (Cirrhinus molitorella).</title>
        <authorList>
            <person name="Liu H."/>
        </authorList>
    </citation>
    <scope>NUCLEOTIDE SEQUENCE</scope>
    <source>
        <strain evidence="2">Prfri</strain>
        <tissue evidence="2">Muscle</tissue>
    </source>
</reference>
<organism evidence="2 3">
    <name type="scientific">Cirrhinus molitorella</name>
    <name type="common">mud carp</name>
    <dbReference type="NCBI Taxonomy" id="172907"/>
    <lineage>
        <taxon>Eukaryota</taxon>
        <taxon>Metazoa</taxon>
        <taxon>Chordata</taxon>
        <taxon>Craniata</taxon>
        <taxon>Vertebrata</taxon>
        <taxon>Euteleostomi</taxon>
        <taxon>Actinopterygii</taxon>
        <taxon>Neopterygii</taxon>
        <taxon>Teleostei</taxon>
        <taxon>Ostariophysi</taxon>
        <taxon>Cypriniformes</taxon>
        <taxon>Cyprinidae</taxon>
        <taxon>Labeoninae</taxon>
        <taxon>Labeonini</taxon>
        <taxon>Cirrhinus</taxon>
    </lineage>
</organism>
<dbReference type="EMBL" id="JAUYZG010000018">
    <property type="protein sequence ID" value="KAK2881451.1"/>
    <property type="molecule type" value="Genomic_DNA"/>
</dbReference>
<comment type="caution">
    <text evidence="2">The sequence shown here is derived from an EMBL/GenBank/DDBJ whole genome shotgun (WGS) entry which is preliminary data.</text>
</comment>
<sequence length="86" mass="9451">MREQPLPVFRIVLQLEVQHIAGMSESNSPSSDSPNDAQRPSASADAAQPNSRQVSEIEPSAAPRGRRPSRAASHTPRRQLQALDRR</sequence>
<keyword evidence="3" id="KW-1185">Reference proteome</keyword>
<dbReference type="Proteomes" id="UP001187343">
    <property type="component" value="Unassembled WGS sequence"/>
</dbReference>
<protein>
    <submittedName>
        <fullName evidence="2">Uncharacterized protein</fullName>
    </submittedName>
</protein>
<dbReference type="AlphaFoldDB" id="A0AA88PGV0"/>
<proteinExistence type="predicted"/>